<dbReference type="AlphaFoldDB" id="A0A0N0DB56"/>
<evidence type="ECO:0000313" key="2">
    <source>
        <dbReference type="EMBL" id="KPA36271.1"/>
    </source>
</evidence>
<feature type="compositionally biased region" description="Polar residues" evidence="1">
    <location>
        <begin position="18"/>
        <end position="27"/>
    </location>
</feature>
<feature type="compositionally biased region" description="Basic residues" evidence="1">
    <location>
        <begin position="1"/>
        <end position="10"/>
    </location>
</feature>
<reference evidence="2 3" key="1">
    <citation type="submission" date="2015-04" db="EMBL/GenBank/DDBJ databases">
        <title>The draft genome sequence of Fusarium langsethiae, a T-2/HT-2 mycotoxin producer.</title>
        <authorList>
            <person name="Lysoe E."/>
            <person name="Divon H.H."/>
            <person name="Terzi V."/>
            <person name="Orru L."/>
            <person name="Lamontanara A."/>
            <person name="Kolseth A.-K."/>
            <person name="Frandsen R.J."/>
            <person name="Nielsen K."/>
            <person name="Thrane U."/>
        </authorList>
    </citation>
    <scope>NUCLEOTIDE SEQUENCE [LARGE SCALE GENOMIC DNA]</scope>
    <source>
        <strain evidence="2 3">Fl201059</strain>
    </source>
</reference>
<organism evidence="2 3">
    <name type="scientific">Fusarium langsethiae</name>
    <dbReference type="NCBI Taxonomy" id="179993"/>
    <lineage>
        <taxon>Eukaryota</taxon>
        <taxon>Fungi</taxon>
        <taxon>Dikarya</taxon>
        <taxon>Ascomycota</taxon>
        <taxon>Pezizomycotina</taxon>
        <taxon>Sordariomycetes</taxon>
        <taxon>Hypocreomycetidae</taxon>
        <taxon>Hypocreales</taxon>
        <taxon>Nectriaceae</taxon>
        <taxon>Fusarium</taxon>
    </lineage>
</organism>
<evidence type="ECO:0000256" key="1">
    <source>
        <dbReference type="SAM" id="MobiDB-lite"/>
    </source>
</evidence>
<proteinExistence type="predicted"/>
<gene>
    <name evidence="2" type="ORF">FLAG1_10976</name>
</gene>
<protein>
    <submittedName>
        <fullName evidence="2">Uncharacterized protein</fullName>
    </submittedName>
</protein>
<comment type="caution">
    <text evidence="2">The sequence shown here is derived from an EMBL/GenBank/DDBJ whole genome shotgun (WGS) entry which is preliminary data.</text>
</comment>
<dbReference type="EMBL" id="JXCE01000694">
    <property type="protein sequence ID" value="KPA36271.1"/>
    <property type="molecule type" value="Genomic_DNA"/>
</dbReference>
<dbReference type="Proteomes" id="UP000037904">
    <property type="component" value="Unassembled WGS sequence"/>
</dbReference>
<sequence length="102" mass="11380">MINLPRGRRISVRDSESPAPSQTSSVPSDAGNFAGFEEWPLSNVSLKRITEGDKTTFQLQFDWTPDPSQPHADRPVSHSKEGPQGIAFRNQIIQWEMDTGRG</sequence>
<feature type="compositionally biased region" description="Basic and acidic residues" evidence="1">
    <location>
        <begin position="71"/>
        <end position="81"/>
    </location>
</feature>
<name>A0A0N0DB56_FUSLA</name>
<accession>A0A0N0DB56</accession>
<keyword evidence="3" id="KW-1185">Reference proteome</keyword>
<feature type="region of interest" description="Disordered" evidence="1">
    <location>
        <begin position="1"/>
        <end position="34"/>
    </location>
</feature>
<evidence type="ECO:0000313" key="3">
    <source>
        <dbReference type="Proteomes" id="UP000037904"/>
    </source>
</evidence>
<feature type="region of interest" description="Disordered" evidence="1">
    <location>
        <begin position="59"/>
        <end position="102"/>
    </location>
</feature>